<dbReference type="PANTHER" id="PTHR30255">
    <property type="entry name" value="SINGLE-STRANDED-DNA-SPECIFIC EXONUCLEASE RECJ"/>
    <property type="match status" value="1"/>
</dbReference>
<dbReference type="Pfam" id="PF02272">
    <property type="entry name" value="DHHA1"/>
    <property type="match status" value="1"/>
</dbReference>
<dbReference type="InterPro" id="IPR038763">
    <property type="entry name" value="DHH_sf"/>
</dbReference>
<sequence>MDNKQKLFIDESRRIAKVIRDASEIAIFTHIDADGITSGSIAYQVALRLGIRAEINFLKKLDDAAVETIRSRKDCLIWMNDLGSGYISRFSGLKMVIADHHEPEIENPILTENGRTRLAESSICHLNAHLFGIEGSTEISSSTTSYFIARSVDNRNKDLSAIALVGAIGDLQDSRFGKLTGMNRLVLEDALSEGCVSVIRDTKFYGKETRPLSKLLEYSVDPQIPGVSSDPGAASRLLESLGIDYRVQGREKTWRETDIDDRRKIVSFIVQKMISEGIPAEQINSIVGETYLIRDPRAEEDDRMPSDAKEFATLINACGRYEKYDTGLNLCLGRRGEVLDSALSLLDEHRRNVANTIRMVKLEGLGQMSTLQYFHTTDRAPDSIVGTIAGILMKSKDVNEAKVVVGFAYSEGKVKVSCRGNTELVGIGLNLAEAVRIAAESVGGIGGGHSIAAGATIDVGQEQNFLNSLDRQIAQQLRAESAAPISANSSSPQEPKQ</sequence>
<evidence type="ECO:0000313" key="4">
    <source>
        <dbReference type="Proteomes" id="UP000716004"/>
    </source>
</evidence>
<dbReference type="InterPro" id="IPR048515">
    <property type="entry name" value="DHH_CID"/>
</dbReference>
<organism evidence="3 4">
    <name type="scientific">Candidatus Sysuiplasma superficiale</name>
    <dbReference type="NCBI Taxonomy" id="2823368"/>
    <lineage>
        <taxon>Archaea</taxon>
        <taxon>Methanobacteriati</taxon>
        <taxon>Thermoplasmatota</taxon>
        <taxon>Thermoplasmata</taxon>
        <taxon>Candidatus Sysuiplasmatales</taxon>
        <taxon>Candidatus Sysuiplasmataceae</taxon>
        <taxon>Candidatus Sysuiplasma</taxon>
    </lineage>
</organism>
<comment type="caution">
    <text evidence="3">The sequence shown here is derived from an EMBL/GenBank/DDBJ whole genome shotgun (WGS) entry which is preliminary data.</text>
</comment>
<dbReference type="Gene3D" id="3.90.1640.30">
    <property type="match status" value="1"/>
</dbReference>
<evidence type="ECO:0000313" key="3">
    <source>
        <dbReference type="EMBL" id="MBX8632438.1"/>
    </source>
</evidence>
<proteinExistence type="predicted"/>
<dbReference type="Proteomes" id="UP000716004">
    <property type="component" value="Unassembled WGS sequence"/>
</dbReference>
<name>A0A8J7YTJ8_9ARCH</name>
<feature type="domain" description="DHHA1" evidence="1">
    <location>
        <begin position="378"/>
        <end position="474"/>
    </location>
</feature>
<dbReference type="SUPFAM" id="SSF64182">
    <property type="entry name" value="DHH phosphoesterases"/>
    <property type="match status" value="1"/>
</dbReference>
<dbReference type="Pfam" id="PF21763">
    <property type="entry name" value="DHH_CID"/>
    <property type="match status" value="1"/>
</dbReference>
<dbReference type="EMBL" id="JAGVSJ010000027">
    <property type="protein sequence ID" value="MBX8632438.1"/>
    <property type="molecule type" value="Genomic_DNA"/>
</dbReference>
<evidence type="ECO:0000259" key="2">
    <source>
        <dbReference type="Pfam" id="PF21763"/>
    </source>
</evidence>
<dbReference type="InterPro" id="IPR003156">
    <property type="entry name" value="DHHA1_dom"/>
</dbReference>
<gene>
    <name evidence="3" type="ORF">J9259_08005</name>
</gene>
<feature type="domain" description="DHH-CID" evidence="2">
    <location>
        <begin position="204"/>
        <end position="287"/>
    </location>
</feature>
<reference evidence="3" key="1">
    <citation type="submission" date="2021-04" db="EMBL/GenBank/DDBJ databases">
        <title>Genomic insights into ecological role and evolution of a novel Thermoplasmata order Candidatus Sysuiplasmatales.</title>
        <authorList>
            <person name="Yuan Y."/>
        </authorList>
    </citation>
    <scope>NUCLEOTIDE SEQUENCE</scope>
    <source>
        <strain evidence="3">YP2-bin.285</strain>
    </source>
</reference>
<dbReference type="GO" id="GO:0003676">
    <property type="term" value="F:nucleic acid binding"/>
    <property type="evidence" value="ECO:0007669"/>
    <property type="project" value="InterPro"/>
</dbReference>
<protein>
    <submittedName>
        <fullName evidence="3">DHH family phosphoesterase</fullName>
    </submittedName>
</protein>
<dbReference type="Gene3D" id="3.10.310.30">
    <property type="match status" value="1"/>
</dbReference>
<dbReference type="AlphaFoldDB" id="A0A8J7YTJ8"/>
<accession>A0A8J7YTJ8</accession>
<evidence type="ECO:0000259" key="1">
    <source>
        <dbReference type="Pfam" id="PF02272"/>
    </source>
</evidence>
<dbReference type="PANTHER" id="PTHR30255:SF3">
    <property type="entry name" value="SINGLE-STRANDED-DNA-SPECIFIC EXONUCLEASE RECJ"/>
    <property type="match status" value="1"/>
</dbReference>
<dbReference type="InterPro" id="IPR051673">
    <property type="entry name" value="SSDNA_exonuclease_RecJ"/>
</dbReference>